<dbReference type="AlphaFoldDB" id="A0A1B1A725"/>
<evidence type="ECO:0000259" key="1">
    <source>
        <dbReference type="Pfam" id="PF01909"/>
    </source>
</evidence>
<gene>
    <name evidence="2" type="ORF">K529_016520</name>
</gene>
<dbReference type="Gene3D" id="3.30.460.10">
    <property type="entry name" value="Beta Polymerase, domain 2"/>
    <property type="match status" value="1"/>
</dbReference>
<name>A0A1B1A725_9RHOB</name>
<dbReference type="InterPro" id="IPR043519">
    <property type="entry name" value="NT_sf"/>
</dbReference>
<dbReference type="SUPFAM" id="SSF81301">
    <property type="entry name" value="Nucleotidyltransferase"/>
    <property type="match status" value="1"/>
</dbReference>
<proteinExistence type="predicted"/>
<reference evidence="2 3" key="1">
    <citation type="journal article" date="2016" name="ISME J.">
        <title>Global occurrence and heterogeneity of the Roseobacter-clade species Ruegeria mobilis.</title>
        <authorList>
            <person name="Sonnenschein E."/>
            <person name="Gram L."/>
        </authorList>
    </citation>
    <scope>NUCLEOTIDE SEQUENCE [LARGE SCALE GENOMIC DNA]</scope>
    <source>
        <strain evidence="2 3">F1926</strain>
        <plasmid evidence="2 3">unnamed1</plasmid>
    </source>
</reference>
<protein>
    <recommendedName>
        <fullName evidence="1">Polymerase nucleotidyl transferase domain-containing protein</fullName>
    </recommendedName>
</protein>
<dbReference type="KEGG" id="rmb:K529_016520"/>
<dbReference type="Proteomes" id="UP000013243">
    <property type="component" value="Plasmid unnamed1"/>
</dbReference>
<sequence>MNAEKLDLSHLQHQEKLVQSAYAAFADNPEVVAIVLLGSLAKGAGDRVSDADLVVFTQDGFHMRASHCFETFEADKDIFYRLEGENDQASFKKYIFTDLTSAEIHCIDTQTIFPLAHPHVVLMDKGNIVAGRLTDEAPPQHADFPVYTSGDDGLIWELFDCIKWLSRGNSDLAKGYLLKLAGEIQRQV</sequence>
<dbReference type="GeneID" id="28251471"/>
<keyword evidence="2" id="KW-0614">Plasmid</keyword>
<dbReference type="EMBL" id="CP015231">
    <property type="protein sequence ID" value="ANP42382.1"/>
    <property type="molecule type" value="Genomic_DNA"/>
</dbReference>
<evidence type="ECO:0000313" key="3">
    <source>
        <dbReference type="Proteomes" id="UP000013243"/>
    </source>
</evidence>
<feature type="domain" description="Polymerase nucleotidyl transferase" evidence="1">
    <location>
        <begin position="28"/>
        <end position="72"/>
    </location>
</feature>
<evidence type="ECO:0000313" key="2">
    <source>
        <dbReference type="EMBL" id="ANP42382.1"/>
    </source>
</evidence>
<geneLocation type="plasmid" evidence="2 3">
    <name>unnamed1</name>
</geneLocation>
<dbReference type="Pfam" id="PF01909">
    <property type="entry name" value="NTP_transf_2"/>
    <property type="match status" value="1"/>
</dbReference>
<organism evidence="2 3">
    <name type="scientific">Tritonibacter mobilis F1926</name>
    <dbReference type="NCBI Taxonomy" id="1265309"/>
    <lineage>
        <taxon>Bacteria</taxon>
        <taxon>Pseudomonadati</taxon>
        <taxon>Pseudomonadota</taxon>
        <taxon>Alphaproteobacteria</taxon>
        <taxon>Rhodobacterales</taxon>
        <taxon>Paracoccaceae</taxon>
        <taxon>Tritonibacter</taxon>
    </lineage>
</organism>
<dbReference type="InterPro" id="IPR002934">
    <property type="entry name" value="Polymerase_NTP_transf_dom"/>
</dbReference>
<dbReference type="GO" id="GO:0016779">
    <property type="term" value="F:nucleotidyltransferase activity"/>
    <property type="evidence" value="ECO:0007669"/>
    <property type="project" value="InterPro"/>
</dbReference>
<dbReference type="RefSeq" id="WP_005610963.1">
    <property type="nucleotide sequence ID" value="NZ_CP015231.1"/>
</dbReference>
<accession>A0A1B1A725</accession>
<dbReference type="OrthoDB" id="5869372at2"/>